<evidence type="ECO:0000313" key="1">
    <source>
        <dbReference type="EMBL" id="HAS8538209.1"/>
    </source>
</evidence>
<protein>
    <submittedName>
        <fullName evidence="1">Uncharacterized protein</fullName>
    </submittedName>
</protein>
<gene>
    <name evidence="1" type="ORF">I7730_00150</name>
</gene>
<proteinExistence type="predicted"/>
<dbReference type="Proteomes" id="UP000863257">
    <property type="component" value="Unassembled WGS sequence"/>
</dbReference>
<dbReference type="EMBL" id="DACRBY010000001">
    <property type="protein sequence ID" value="HAS8538209.1"/>
    <property type="molecule type" value="Genomic_DNA"/>
</dbReference>
<name>A0A8H9K6X2_VIBVL</name>
<sequence length="146" mass="16728">MNKSEITMKVVGQQFKDALQRLELAAGEGLEFIVALKSIDDKTLLTEKDVSPENCEKRDFLIWVSLYLNLLNSASIRSDNLELIKVIVEAFKGHLNQEDMIQLNTIYNKLKKENNNTYNQMSILFTDSSLMFYSEKDTNSVLNLIS</sequence>
<dbReference type="AlphaFoldDB" id="A0A8H9K6X2"/>
<organism evidence="1">
    <name type="scientific">Vibrio vulnificus</name>
    <dbReference type="NCBI Taxonomy" id="672"/>
    <lineage>
        <taxon>Bacteria</taxon>
        <taxon>Pseudomonadati</taxon>
        <taxon>Pseudomonadota</taxon>
        <taxon>Gammaproteobacteria</taxon>
        <taxon>Vibrionales</taxon>
        <taxon>Vibrionaceae</taxon>
        <taxon>Vibrio</taxon>
    </lineage>
</organism>
<accession>A0A8H9K6X2</accession>
<reference evidence="1" key="1">
    <citation type="journal article" date="2018" name="Genome Biol.">
        <title>SKESA: strategic k-mer extension for scrupulous assemblies.</title>
        <authorList>
            <person name="Souvorov A."/>
            <person name="Agarwala R."/>
            <person name="Lipman D.J."/>
        </authorList>
    </citation>
    <scope>NUCLEOTIDE SEQUENCE</scope>
    <source>
        <strain evidence="1">BCW_3452</strain>
    </source>
</reference>
<comment type="caution">
    <text evidence="1">The sequence shown here is derived from an EMBL/GenBank/DDBJ whole genome shotgun (WGS) entry which is preliminary data.</text>
</comment>
<reference evidence="1" key="2">
    <citation type="submission" date="2019-01" db="EMBL/GenBank/DDBJ databases">
        <authorList>
            <consortium name="NCBI Pathogen Detection Project"/>
        </authorList>
    </citation>
    <scope>NUCLEOTIDE SEQUENCE</scope>
    <source>
        <strain evidence="1">BCW_3452</strain>
    </source>
</reference>